<dbReference type="EMBL" id="JBHRYJ010000001">
    <property type="protein sequence ID" value="MFC3673908.1"/>
    <property type="molecule type" value="Genomic_DNA"/>
</dbReference>
<name>A0ABV7V8X8_9PROT</name>
<dbReference type="Gene3D" id="1.10.10.10">
    <property type="entry name" value="Winged helix-like DNA-binding domain superfamily/Winged helix DNA-binding domain"/>
    <property type="match status" value="1"/>
</dbReference>
<evidence type="ECO:0000256" key="1">
    <source>
        <dbReference type="ARBA" id="ARBA00009964"/>
    </source>
</evidence>
<dbReference type="NCBIfam" id="NF047595">
    <property type="entry name" value="IS66_ISRel24_TnpA"/>
    <property type="match status" value="1"/>
</dbReference>
<dbReference type="PANTHER" id="PTHR37936">
    <property type="entry name" value="TRANSPOSASE INSC FOR INSERTION ELEMENT IS2A-RELATED"/>
    <property type="match status" value="1"/>
</dbReference>
<dbReference type="RefSeq" id="WP_379719873.1">
    <property type="nucleotide sequence ID" value="NZ_JBHRYJ010000001.1"/>
</dbReference>
<evidence type="ECO:0000313" key="4">
    <source>
        <dbReference type="Proteomes" id="UP001595711"/>
    </source>
</evidence>
<dbReference type="InterPro" id="IPR010921">
    <property type="entry name" value="Trp_repressor/repl_initiator"/>
</dbReference>
<dbReference type="InterPro" id="IPR002514">
    <property type="entry name" value="Transposase_8"/>
</dbReference>
<accession>A0ABV7V8X8</accession>
<dbReference type="PANTHER" id="PTHR37936:SF3">
    <property type="entry name" value="TRANSPOSASE INSC FOR INSERTION ELEMENT IS2A-RELATED"/>
    <property type="match status" value="1"/>
</dbReference>
<comment type="similarity">
    <text evidence="1">Belongs to the transposase 8 family.</text>
</comment>
<keyword evidence="4" id="KW-1185">Reference proteome</keyword>
<organism evidence="3 4">
    <name type="scientific">Ferrovibrio xuzhouensis</name>
    <dbReference type="NCBI Taxonomy" id="1576914"/>
    <lineage>
        <taxon>Bacteria</taxon>
        <taxon>Pseudomonadati</taxon>
        <taxon>Pseudomonadota</taxon>
        <taxon>Alphaproteobacteria</taxon>
        <taxon>Rhodospirillales</taxon>
        <taxon>Rhodospirillaceae</taxon>
        <taxon>Ferrovibrio</taxon>
    </lineage>
</organism>
<dbReference type="SUPFAM" id="SSF48295">
    <property type="entry name" value="TrpR-like"/>
    <property type="match status" value="1"/>
</dbReference>
<dbReference type="InterPro" id="IPR036388">
    <property type="entry name" value="WH-like_DNA-bd_sf"/>
</dbReference>
<evidence type="ECO:0000256" key="2">
    <source>
        <dbReference type="SAM" id="MobiDB-lite"/>
    </source>
</evidence>
<feature type="region of interest" description="Disordered" evidence="2">
    <location>
        <begin position="90"/>
        <end position="110"/>
    </location>
</feature>
<comment type="caution">
    <text evidence="3">The sequence shown here is derived from an EMBL/GenBank/DDBJ whole genome shotgun (WGS) entry which is preliminary data.</text>
</comment>
<dbReference type="Proteomes" id="UP001595711">
    <property type="component" value="Unassembled WGS sequence"/>
</dbReference>
<gene>
    <name evidence="3" type="ORF">ACFOOQ_00025</name>
</gene>
<reference evidence="4" key="1">
    <citation type="journal article" date="2019" name="Int. J. Syst. Evol. Microbiol.">
        <title>The Global Catalogue of Microorganisms (GCM) 10K type strain sequencing project: providing services to taxonomists for standard genome sequencing and annotation.</title>
        <authorList>
            <consortium name="The Broad Institute Genomics Platform"/>
            <consortium name="The Broad Institute Genome Sequencing Center for Infectious Disease"/>
            <person name="Wu L."/>
            <person name="Ma J."/>
        </authorList>
    </citation>
    <scope>NUCLEOTIDE SEQUENCE [LARGE SCALE GENOMIC DNA]</scope>
    <source>
        <strain evidence="4">KCTC 42182</strain>
    </source>
</reference>
<dbReference type="Pfam" id="PF01527">
    <property type="entry name" value="HTH_Tnp_1"/>
    <property type="match status" value="1"/>
</dbReference>
<sequence>MSRFDLTLDPERVPRRIEVINGAGGRRRWSADEKARILEETLAPGAIVSEVARQYGLRPQQVFGWRRDARIDEGSAGATLPPFVPAVIEAAPPAPPPVKQPARRRRRSAARLSDGIELEIDGVVVRVGSGASPKAIAAVIGALKGGS</sequence>
<proteinExistence type="inferred from homology"/>
<protein>
    <submittedName>
        <fullName evidence="3">Transposase</fullName>
    </submittedName>
</protein>
<evidence type="ECO:0000313" key="3">
    <source>
        <dbReference type="EMBL" id="MFC3673908.1"/>
    </source>
</evidence>